<name>A0A1C3YWS5_9GAMM</name>
<accession>A0A1C3YWS5</accession>
<evidence type="ECO:0000313" key="2">
    <source>
        <dbReference type="Proteomes" id="UP000199698"/>
    </source>
</evidence>
<dbReference type="Pfam" id="PF09938">
    <property type="entry name" value="DUF2170"/>
    <property type="match status" value="1"/>
</dbReference>
<dbReference type="OrthoDB" id="7677665at2"/>
<evidence type="ECO:0000313" key="1">
    <source>
        <dbReference type="EMBL" id="SCB74571.1"/>
    </source>
</evidence>
<dbReference type="InterPro" id="IPR019231">
    <property type="entry name" value="DUF2170"/>
</dbReference>
<dbReference type="STRING" id="1798183.GA0061080_100211"/>
<gene>
    <name evidence="1" type="ORF">GA0061080_100211</name>
</gene>
<proteinExistence type="predicted"/>
<sequence>MKRTKEPKSSAFYQQQYRQRLRELGFIKKEIWILPENTTRLLEIEKQFRLPIINSTSVNKKQENNEMKKNEVWSITDLYQALHDSELFNQGFASVEIIDGVDACLHITMHKYGDLPLFLSVSNLQIVVEALLWPVDIVTQPSQFNEEVLCTRKLFPLSTIAIETTGDGSLNYIMYGALSASSLLSNIIYELETLSDNVIKATEAYEQHINFNKLNQN</sequence>
<reference evidence="2" key="1">
    <citation type="submission" date="2016-08" db="EMBL/GenBank/DDBJ databases">
        <authorList>
            <person name="Varghese N."/>
            <person name="Submissions Spin"/>
        </authorList>
    </citation>
    <scope>NUCLEOTIDE SEQUENCE [LARGE SCALE GENOMIC DNA]</scope>
    <source>
        <strain evidence="2">R-53144</strain>
    </source>
</reference>
<dbReference type="EMBL" id="FMBA01000002">
    <property type="protein sequence ID" value="SCB74571.1"/>
    <property type="molecule type" value="Genomic_DNA"/>
</dbReference>
<dbReference type="RefSeq" id="WP_091119287.1">
    <property type="nucleotide sequence ID" value="NZ_FMBA01000002.1"/>
</dbReference>
<dbReference type="AlphaFoldDB" id="A0A1C3YWS5"/>
<protein>
    <recommendedName>
        <fullName evidence="3">DUF2170 family protein</fullName>
    </recommendedName>
</protein>
<organism evidence="1 2">
    <name type="scientific">Gilliamella intestini</name>
    <dbReference type="NCBI Taxonomy" id="1798183"/>
    <lineage>
        <taxon>Bacteria</taxon>
        <taxon>Pseudomonadati</taxon>
        <taxon>Pseudomonadota</taxon>
        <taxon>Gammaproteobacteria</taxon>
        <taxon>Orbales</taxon>
        <taxon>Orbaceae</taxon>
        <taxon>Gilliamella</taxon>
    </lineage>
</organism>
<dbReference type="Proteomes" id="UP000199698">
    <property type="component" value="Unassembled WGS sequence"/>
</dbReference>
<evidence type="ECO:0008006" key="3">
    <source>
        <dbReference type="Google" id="ProtNLM"/>
    </source>
</evidence>
<keyword evidence="2" id="KW-1185">Reference proteome</keyword>